<sequence>MKNIDSKKLVEIQGADCSVFAVRQPVRTSPKLAVNLLLLQKPGPVVG</sequence>
<name>A0A2K8KND1_9GAMM</name>
<protein>
    <submittedName>
        <fullName evidence="1">Uncharacterized protein</fullName>
    </submittedName>
</protein>
<dbReference type="Proteomes" id="UP000229757">
    <property type="component" value="Chromosome"/>
</dbReference>
<dbReference type="RefSeq" id="WP_158524303.1">
    <property type="nucleotide sequence ID" value="NZ_CP011797.1"/>
</dbReference>
<proteinExistence type="predicted"/>
<accession>A0A2K8KND1</accession>
<organism evidence="1 2">
    <name type="scientific">Reinekea forsetii</name>
    <dbReference type="NCBI Taxonomy" id="1336806"/>
    <lineage>
        <taxon>Bacteria</taxon>
        <taxon>Pseudomonadati</taxon>
        <taxon>Pseudomonadota</taxon>
        <taxon>Gammaproteobacteria</taxon>
        <taxon>Oceanospirillales</taxon>
        <taxon>Saccharospirillaceae</taxon>
        <taxon>Reinekea</taxon>
    </lineage>
</organism>
<gene>
    <name evidence="1" type="ORF">REIFOR_01171</name>
</gene>
<reference evidence="1 2" key="1">
    <citation type="journal article" date="2017" name="Environ. Microbiol.">
        <title>Genomic and physiological analyses of 'Reinekea forsetii' reveal a versatile opportunistic lifestyle during spring algae blooms.</title>
        <authorList>
            <person name="Avci B."/>
            <person name="Hahnke R.L."/>
            <person name="Chafee M."/>
            <person name="Fischer T."/>
            <person name="Gruber-Vodicka H."/>
            <person name="Tegetmeyer H.E."/>
            <person name="Harder J."/>
            <person name="Fuchs B.M."/>
            <person name="Amann R.I."/>
            <person name="Teeling H."/>
        </authorList>
    </citation>
    <scope>NUCLEOTIDE SEQUENCE [LARGE SCALE GENOMIC DNA]</scope>
    <source>
        <strain evidence="1 2">Hel1_31_D35</strain>
    </source>
</reference>
<dbReference type="EMBL" id="CP011797">
    <property type="protein sequence ID" value="ATX76317.1"/>
    <property type="molecule type" value="Genomic_DNA"/>
</dbReference>
<keyword evidence="2" id="KW-1185">Reference proteome</keyword>
<evidence type="ECO:0000313" key="2">
    <source>
        <dbReference type="Proteomes" id="UP000229757"/>
    </source>
</evidence>
<dbReference type="AlphaFoldDB" id="A0A2K8KND1"/>
<dbReference type="KEGG" id="rfo:REIFOR_01171"/>
<evidence type="ECO:0000313" key="1">
    <source>
        <dbReference type="EMBL" id="ATX76317.1"/>
    </source>
</evidence>